<keyword evidence="4" id="KW-1185">Reference proteome</keyword>
<evidence type="ECO:0000313" key="3">
    <source>
        <dbReference type="EMBL" id="WWC73026.1"/>
    </source>
</evidence>
<reference evidence="3" key="4">
    <citation type="submission" date="2024-02" db="EMBL/GenBank/DDBJ databases">
        <title>Comparative genomics of Cryptococcus and Kwoniella reveals pathogenesis evolution and contrasting modes of karyotype evolution via chromosome fusion or intercentromeric recombination.</title>
        <authorList>
            <person name="Coelho M.A."/>
            <person name="David-Palma M."/>
            <person name="Shea T."/>
            <person name="Bowers K."/>
            <person name="McGinley-Smith S."/>
            <person name="Mohammad A.W."/>
            <person name="Gnirke A."/>
            <person name="Yurkov A.M."/>
            <person name="Nowrousian M."/>
            <person name="Sun S."/>
            <person name="Cuomo C.A."/>
            <person name="Heitman J."/>
        </authorList>
    </citation>
    <scope>NUCLEOTIDE SEQUENCE</scope>
    <source>
        <strain evidence="3">CBS 10737</strain>
    </source>
</reference>
<sequence>MEQPKSSTSSQANSSSPLAGLQKPRFNDKLQNVDLLKIISDADFYTHRFDWNDHSFKTKAFVRIEPDSRRSESSLIPFIESLSLNPQGYPTPIASESPERTENPPFKVDVLKPRKDPKADWVNTDMDDWIQPTKRDVMRIQRSDKESETLLLRLRENIHLGVTWDVFRAEMALRDFSLSPIRVIIKFTKIGSFREDPPESLNKWDPETDPVRIDVVEHIIQEDLMLRQHLRKLQGNLVPYYYGMFVWHREGDRDIENWIIAMIMEDAGNPMSEMMCLLDLDVKKDILESLKRLREETQVIHDDMQGRHFLARERCDENSGKYAIVDYREAKDMALWDDQKRNEMKKRVDQALLFTLHVDRLEDGTIARWIDRKRKR</sequence>
<name>A0A1B9HZI3_9TREE</name>
<gene>
    <name evidence="2" type="ORF">I206_05466</name>
    <name evidence="3" type="ORF">I206_106991</name>
</gene>
<feature type="compositionally biased region" description="Low complexity" evidence="1">
    <location>
        <begin position="1"/>
        <end position="16"/>
    </location>
</feature>
<dbReference type="EMBL" id="KI894013">
    <property type="protein sequence ID" value="OCF48686.1"/>
    <property type="molecule type" value="Genomic_DNA"/>
</dbReference>
<dbReference type="GeneID" id="30173835"/>
<dbReference type="KEGG" id="kpin:30173835"/>
<dbReference type="Proteomes" id="UP000094020">
    <property type="component" value="Chromosome 10"/>
</dbReference>
<reference evidence="2" key="3">
    <citation type="submission" date="2016-07" db="EMBL/GenBank/DDBJ databases">
        <title>Evolution of pathogenesis and genome organization in the Tremellales.</title>
        <authorList>
            <person name="Cuomo C."/>
            <person name="Litvintseva A."/>
            <person name="Heitman J."/>
            <person name="Chen Y."/>
            <person name="Sun S."/>
            <person name="Springer D."/>
            <person name="Dromer F."/>
            <person name="Young S."/>
            <person name="Zeng Q."/>
            <person name="Chapman S."/>
            <person name="Gujja S."/>
            <person name="Saif S."/>
            <person name="Birren B."/>
        </authorList>
    </citation>
    <scope>NUCLEOTIDE SEQUENCE</scope>
    <source>
        <strain evidence="2">CBS 10737</strain>
    </source>
</reference>
<dbReference type="OrthoDB" id="2751906at2759"/>
<organism evidence="2">
    <name type="scientific">Kwoniella pini CBS 10737</name>
    <dbReference type="NCBI Taxonomy" id="1296096"/>
    <lineage>
        <taxon>Eukaryota</taxon>
        <taxon>Fungi</taxon>
        <taxon>Dikarya</taxon>
        <taxon>Basidiomycota</taxon>
        <taxon>Agaricomycotina</taxon>
        <taxon>Tremellomycetes</taxon>
        <taxon>Tremellales</taxon>
        <taxon>Cryptococcaceae</taxon>
        <taxon>Kwoniella</taxon>
    </lineage>
</organism>
<accession>A0A1B9HZI3</accession>
<feature type="region of interest" description="Disordered" evidence="1">
    <location>
        <begin position="1"/>
        <end position="24"/>
    </location>
</feature>
<reference evidence="2" key="1">
    <citation type="submission" date="2013-07" db="EMBL/GenBank/DDBJ databases">
        <title>The Genome Sequence of Cryptococcus pinus CBS10737.</title>
        <authorList>
            <consortium name="The Broad Institute Genome Sequencing Platform"/>
            <person name="Cuomo C."/>
            <person name="Litvintseva A."/>
            <person name="Chen Y."/>
            <person name="Heitman J."/>
            <person name="Sun S."/>
            <person name="Springer D."/>
            <person name="Dromer F."/>
            <person name="Young S.K."/>
            <person name="Zeng Q."/>
            <person name="Gargeya S."/>
            <person name="Fitzgerald M."/>
            <person name="Abouelleil A."/>
            <person name="Alvarado L."/>
            <person name="Berlin A.M."/>
            <person name="Chapman S.B."/>
            <person name="Dewar J."/>
            <person name="Goldberg J."/>
            <person name="Griggs A."/>
            <person name="Gujja S."/>
            <person name="Hansen M."/>
            <person name="Howarth C."/>
            <person name="Imamovic A."/>
            <person name="Larimer J."/>
            <person name="McCowan C."/>
            <person name="Murphy C."/>
            <person name="Pearson M."/>
            <person name="Priest M."/>
            <person name="Roberts A."/>
            <person name="Saif S."/>
            <person name="Shea T."/>
            <person name="Sykes S."/>
            <person name="Wortman J."/>
            <person name="Nusbaum C."/>
            <person name="Birren B."/>
        </authorList>
    </citation>
    <scope>NUCLEOTIDE SEQUENCE [LARGE SCALE GENOMIC DNA]</scope>
    <source>
        <strain evidence="2">CBS 10737</strain>
    </source>
</reference>
<evidence type="ECO:0000256" key="1">
    <source>
        <dbReference type="SAM" id="MobiDB-lite"/>
    </source>
</evidence>
<evidence type="ECO:0000313" key="2">
    <source>
        <dbReference type="EMBL" id="OCF48686.1"/>
    </source>
</evidence>
<dbReference type="EMBL" id="CP144528">
    <property type="protein sequence ID" value="WWC73026.1"/>
    <property type="molecule type" value="Genomic_DNA"/>
</dbReference>
<evidence type="ECO:0008006" key="5">
    <source>
        <dbReference type="Google" id="ProtNLM"/>
    </source>
</evidence>
<reference evidence="3" key="2">
    <citation type="submission" date="2013-07" db="EMBL/GenBank/DDBJ databases">
        <authorList>
            <consortium name="The Broad Institute Genome Sequencing Platform"/>
            <person name="Cuomo C."/>
            <person name="Litvintseva A."/>
            <person name="Chen Y."/>
            <person name="Heitman J."/>
            <person name="Sun S."/>
            <person name="Springer D."/>
            <person name="Dromer F."/>
            <person name="Young S.K."/>
            <person name="Zeng Q."/>
            <person name="Gargeya S."/>
            <person name="Fitzgerald M."/>
            <person name="Abouelleil A."/>
            <person name="Alvarado L."/>
            <person name="Berlin A.M."/>
            <person name="Chapman S.B."/>
            <person name="Dewar J."/>
            <person name="Goldberg J."/>
            <person name="Griggs A."/>
            <person name="Gujja S."/>
            <person name="Hansen M."/>
            <person name="Howarth C."/>
            <person name="Imamovic A."/>
            <person name="Larimer J."/>
            <person name="McCowan C."/>
            <person name="Murphy C."/>
            <person name="Pearson M."/>
            <person name="Priest M."/>
            <person name="Roberts A."/>
            <person name="Saif S."/>
            <person name="Shea T."/>
            <person name="Sykes S."/>
            <person name="Wortman J."/>
            <person name="Nusbaum C."/>
            <person name="Birren B."/>
        </authorList>
    </citation>
    <scope>NUCLEOTIDE SEQUENCE</scope>
    <source>
        <strain evidence="3">CBS 10737</strain>
    </source>
</reference>
<evidence type="ECO:0000313" key="4">
    <source>
        <dbReference type="Proteomes" id="UP000094020"/>
    </source>
</evidence>
<protein>
    <recommendedName>
        <fullName evidence="5">Protein kinase domain-containing protein</fullName>
    </recommendedName>
</protein>
<dbReference type="RefSeq" id="XP_019009905.1">
    <property type="nucleotide sequence ID" value="XM_019157187.1"/>
</dbReference>
<dbReference type="AlphaFoldDB" id="A0A1B9HZI3"/>
<proteinExistence type="predicted"/>